<dbReference type="RefSeq" id="WP_344921721.1">
    <property type="nucleotide sequence ID" value="NZ_BAABAQ010000013.1"/>
</dbReference>
<feature type="transmembrane region" description="Helical" evidence="7">
    <location>
        <begin position="151"/>
        <end position="169"/>
    </location>
</feature>
<keyword evidence="6 7" id="KW-0472">Membrane</keyword>
<reference evidence="10" key="1">
    <citation type="journal article" date="2019" name="Int. J. Syst. Evol. Microbiol.">
        <title>The Global Catalogue of Microorganisms (GCM) 10K type strain sequencing project: providing services to taxonomists for standard genome sequencing and annotation.</title>
        <authorList>
            <consortium name="The Broad Institute Genomics Platform"/>
            <consortium name="The Broad Institute Genome Sequencing Center for Infectious Disease"/>
            <person name="Wu L."/>
            <person name="Ma J."/>
        </authorList>
    </citation>
    <scope>NUCLEOTIDE SEQUENCE [LARGE SCALE GENOMIC DNA]</scope>
    <source>
        <strain evidence="10">JCM 17388</strain>
    </source>
</reference>
<evidence type="ECO:0000256" key="4">
    <source>
        <dbReference type="ARBA" id="ARBA00022692"/>
    </source>
</evidence>
<comment type="subcellular location">
    <subcellularLocation>
        <location evidence="1 7">Cell membrane</location>
        <topology evidence="1 7">Multi-pass membrane protein</topology>
    </subcellularLocation>
</comment>
<dbReference type="EMBL" id="BAABAQ010000013">
    <property type="protein sequence ID" value="GAA4203968.1"/>
    <property type="molecule type" value="Genomic_DNA"/>
</dbReference>
<gene>
    <name evidence="9" type="ORF">GCM10022252_62400</name>
</gene>
<dbReference type="PROSITE" id="PS50928">
    <property type="entry name" value="ABC_TM1"/>
    <property type="match status" value="1"/>
</dbReference>
<feature type="transmembrane region" description="Helical" evidence="7">
    <location>
        <begin position="122"/>
        <end position="145"/>
    </location>
</feature>
<sequence>MTGVLAREGRLRFRAGGSPVRPRRRWLPLLAGAGMLVVVAVGVCGPLLAPYSPTERLGLPFQVPDGTHRLGTDVLGRDVLSRVLCGGQVIVLTGVGATLVAGAAGMVAGVLAGLAPRRVGDLVLRFVDAVAVFPALLLVLVLAAGFPGSDLAVVAAVALATAPFSVRVLRAATRRVVVTGYAEAAYARGDSRWAVLGHDVLPNIAGPALADAALRLVASIHLTATAGFLGLGRGAPAPNWGRMINENIPGASLTVAPFVAPTVLIVLLSVCVGLLADWFADAVCGQRR</sequence>
<dbReference type="PANTHER" id="PTHR43386:SF25">
    <property type="entry name" value="PEPTIDE ABC TRANSPORTER PERMEASE PROTEIN"/>
    <property type="match status" value="1"/>
</dbReference>
<keyword evidence="5 7" id="KW-1133">Transmembrane helix</keyword>
<feature type="transmembrane region" description="Helical" evidence="7">
    <location>
        <begin position="212"/>
        <end position="235"/>
    </location>
</feature>
<evidence type="ECO:0000256" key="3">
    <source>
        <dbReference type="ARBA" id="ARBA00022475"/>
    </source>
</evidence>
<dbReference type="SUPFAM" id="SSF161098">
    <property type="entry name" value="MetI-like"/>
    <property type="match status" value="1"/>
</dbReference>
<feature type="transmembrane region" description="Helical" evidence="7">
    <location>
        <begin position="89"/>
        <end position="115"/>
    </location>
</feature>
<evidence type="ECO:0000256" key="2">
    <source>
        <dbReference type="ARBA" id="ARBA00022448"/>
    </source>
</evidence>
<name>A0ABP8BD49_9ACTN</name>
<keyword evidence="4 7" id="KW-0812">Transmembrane</keyword>
<feature type="transmembrane region" description="Helical" evidence="7">
    <location>
        <begin position="255"/>
        <end position="280"/>
    </location>
</feature>
<organism evidence="9 10">
    <name type="scientific">Streptosporangium oxazolinicum</name>
    <dbReference type="NCBI Taxonomy" id="909287"/>
    <lineage>
        <taxon>Bacteria</taxon>
        <taxon>Bacillati</taxon>
        <taxon>Actinomycetota</taxon>
        <taxon>Actinomycetes</taxon>
        <taxon>Streptosporangiales</taxon>
        <taxon>Streptosporangiaceae</taxon>
        <taxon>Streptosporangium</taxon>
    </lineage>
</organism>
<protein>
    <submittedName>
        <fullName evidence="9">ABC transporter permease subunit</fullName>
    </submittedName>
</protein>
<dbReference type="InterPro" id="IPR035906">
    <property type="entry name" value="MetI-like_sf"/>
</dbReference>
<evidence type="ECO:0000313" key="10">
    <source>
        <dbReference type="Proteomes" id="UP001501251"/>
    </source>
</evidence>
<feature type="domain" description="ABC transmembrane type-1" evidence="8">
    <location>
        <begin position="91"/>
        <end position="276"/>
    </location>
</feature>
<dbReference type="Gene3D" id="1.10.3720.10">
    <property type="entry name" value="MetI-like"/>
    <property type="match status" value="1"/>
</dbReference>
<evidence type="ECO:0000256" key="7">
    <source>
        <dbReference type="RuleBase" id="RU363032"/>
    </source>
</evidence>
<evidence type="ECO:0000259" key="8">
    <source>
        <dbReference type="PROSITE" id="PS50928"/>
    </source>
</evidence>
<dbReference type="Proteomes" id="UP001501251">
    <property type="component" value="Unassembled WGS sequence"/>
</dbReference>
<proteinExistence type="inferred from homology"/>
<keyword evidence="2 7" id="KW-0813">Transport</keyword>
<evidence type="ECO:0000256" key="6">
    <source>
        <dbReference type="ARBA" id="ARBA00023136"/>
    </source>
</evidence>
<evidence type="ECO:0000256" key="5">
    <source>
        <dbReference type="ARBA" id="ARBA00022989"/>
    </source>
</evidence>
<dbReference type="CDD" id="cd06261">
    <property type="entry name" value="TM_PBP2"/>
    <property type="match status" value="1"/>
</dbReference>
<dbReference type="Pfam" id="PF00528">
    <property type="entry name" value="BPD_transp_1"/>
    <property type="match status" value="1"/>
</dbReference>
<comment type="caution">
    <text evidence="9">The sequence shown here is derived from an EMBL/GenBank/DDBJ whole genome shotgun (WGS) entry which is preliminary data.</text>
</comment>
<keyword evidence="10" id="KW-1185">Reference proteome</keyword>
<evidence type="ECO:0000256" key="1">
    <source>
        <dbReference type="ARBA" id="ARBA00004651"/>
    </source>
</evidence>
<dbReference type="PANTHER" id="PTHR43386">
    <property type="entry name" value="OLIGOPEPTIDE TRANSPORT SYSTEM PERMEASE PROTEIN APPC"/>
    <property type="match status" value="1"/>
</dbReference>
<accession>A0ABP8BD49</accession>
<comment type="similarity">
    <text evidence="7">Belongs to the binding-protein-dependent transport system permease family.</text>
</comment>
<dbReference type="InterPro" id="IPR050366">
    <property type="entry name" value="BP-dependent_transpt_permease"/>
</dbReference>
<evidence type="ECO:0000313" key="9">
    <source>
        <dbReference type="EMBL" id="GAA4203968.1"/>
    </source>
</evidence>
<feature type="transmembrane region" description="Helical" evidence="7">
    <location>
        <begin position="26"/>
        <end position="49"/>
    </location>
</feature>
<dbReference type="InterPro" id="IPR000515">
    <property type="entry name" value="MetI-like"/>
</dbReference>
<keyword evidence="3" id="KW-1003">Cell membrane</keyword>